<feature type="compositionally biased region" description="Polar residues" evidence="2">
    <location>
        <begin position="1"/>
        <end position="14"/>
    </location>
</feature>
<evidence type="ECO:0000256" key="1">
    <source>
        <dbReference type="SAM" id="Coils"/>
    </source>
</evidence>
<feature type="compositionally biased region" description="Low complexity" evidence="2">
    <location>
        <begin position="256"/>
        <end position="272"/>
    </location>
</feature>
<feature type="region of interest" description="Disordered" evidence="2">
    <location>
        <begin position="116"/>
        <end position="155"/>
    </location>
</feature>
<proteinExistence type="predicted"/>
<dbReference type="Proteomes" id="UP000176480">
    <property type="component" value="Unassembled WGS sequence"/>
</dbReference>
<evidence type="ECO:0000313" key="4">
    <source>
        <dbReference type="Proteomes" id="UP000176480"/>
    </source>
</evidence>
<keyword evidence="1" id="KW-0175">Coiled coil</keyword>
<protein>
    <submittedName>
        <fullName evidence="3">Uncharacterized protein</fullName>
    </submittedName>
</protein>
<evidence type="ECO:0000313" key="3">
    <source>
        <dbReference type="EMBL" id="OGK51677.1"/>
    </source>
</evidence>
<feature type="region of interest" description="Disordered" evidence="2">
    <location>
        <begin position="486"/>
        <end position="507"/>
    </location>
</feature>
<feature type="compositionally biased region" description="Polar residues" evidence="2">
    <location>
        <begin position="692"/>
        <end position="707"/>
    </location>
</feature>
<organism evidence="3 4">
    <name type="scientific">Candidatus Roizmanbacteria bacterium RIFCSPLOWO2_01_FULL_41_22</name>
    <dbReference type="NCBI Taxonomy" id="1802067"/>
    <lineage>
        <taxon>Bacteria</taxon>
        <taxon>Candidatus Roizmaniibacteriota</taxon>
    </lineage>
</organism>
<feature type="compositionally biased region" description="Low complexity" evidence="2">
    <location>
        <begin position="495"/>
        <end position="507"/>
    </location>
</feature>
<feature type="compositionally biased region" description="Basic and acidic residues" evidence="2">
    <location>
        <begin position="714"/>
        <end position="723"/>
    </location>
</feature>
<feature type="coiled-coil region" evidence="1">
    <location>
        <begin position="56"/>
        <end position="86"/>
    </location>
</feature>
<feature type="region of interest" description="Disordered" evidence="2">
    <location>
        <begin position="1"/>
        <end position="22"/>
    </location>
</feature>
<dbReference type="AlphaFoldDB" id="A0A1F7J7V0"/>
<feature type="region of interest" description="Disordered" evidence="2">
    <location>
        <begin position="692"/>
        <end position="732"/>
    </location>
</feature>
<reference evidence="3 4" key="1">
    <citation type="journal article" date="2016" name="Nat. Commun.">
        <title>Thousands of microbial genomes shed light on interconnected biogeochemical processes in an aquifer system.</title>
        <authorList>
            <person name="Anantharaman K."/>
            <person name="Brown C.T."/>
            <person name="Hug L.A."/>
            <person name="Sharon I."/>
            <person name="Castelle C.J."/>
            <person name="Probst A.J."/>
            <person name="Thomas B.C."/>
            <person name="Singh A."/>
            <person name="Wilkins M.J."/>
            <person name="Karaoz U."/>
            <person name="Brodie E.L."/>
            <person name="Williams K.H."/>
            <person name="Hubbard S.S."/>
            <person name="Banfield J.F."/>
        </authorList>
    </citation>
    <scope>NUCLEOTIDE SEQUENCE [LARGE SCALE GENOMIC DNA]</scope>
</reference>
<dbReference type="STRING" id="1802067.A2966_05065"/>
<gene>
    <name evidence="3" type="ORF">A2966_05065</name>
</gene>
<feature type="region of interest" description="Disordered" evidence="2">
    <location>
        <begin position="235"/>
        <end position="274"/>
    </location>
</feature>
<evidence type="ECO:0000256" key="2">
    <source>
        <dbReference type="SAM" id="MobiDB-lite"/>
    </source>
</evidence>
<feature type="compositionally biased region" description="Basic and acidic residues" evidence="2">
    <location>
        <begin position="116"/>
        <end position="140"/>
    </location>
</feature>
<dbReference type="EMBL" id="MGAR01000021">
    <property type="protein sequence ID" value="OGK51677.1"/>
    <property type="molecule type" value="Genomic_DNA"/>
</dbReference>
<accession>A0A1F7J7V0</accession>
<comment type="caution">
    <text evidence="3">The sequence shown here is derived from an EMBL/GenBank/DDBJ whole genome shotgun (WGS) entry which is preliminary data.</text>
</comment>
<name>A0A1F7J7V0_9BACT</name>
<sequence length="837" mass="94442">MTEEAISSRSNSTPRPAANDLTKARQRVEFWQGEQRPIGGVVGDLIGDKALKEYHQQQAEVNAQRLDKLESELEEAAADRVSQKALVPPSKITFASMRRVLIGDKLLVLTEKEVKAEMQREPEPDVELPEREPAPTETADRQTAGEQVPSRAITPERRAELEQNYPFLRKLNVVSTDTLQNAPYPHAISSEDLSTYRELVDMINAAFDQGTPYSATPTERQLLNRVGKTWDDFVKRRPQEAGEPTRQALSDRSQVEAASPSSGSEAGEAVVEGAGGVRLTRTARNEITEDGGEVDIPVLHITVPQGRGRIEQLDLDINPERLGLYRDSEGRLTITQPDIALRMMRLPEEIEQSIIESIETAVSRGLIEDPPRQRTAQRVAPEVVRPTHLDNPDLVEDALEEQFPPREYFTPLPERIRHRLGNTLDDLRYHTQRNFYNARRLGHRIKDIIQSEKQRALMQLNPTERADVQPGSDEEGIHEEYVKIFSPPDQTGAGAEPSAKPVEAAAAEAPTSLTGEQYSEPFKQVLQNVENLNNPELRMDCSVGEKAFLKMLSMAKNALTYQPDKVKLKLDELEKIPNEAELTNSQQETLTIVVESLKHFWLIILQKDEEKFNTDIESNPWLIEQIRNCHGMEMSPLLKLTNDPKMKRTIATLLTVATEMVAEMPASLSAEAPHLTHKGQSELDTIERQGKLNDTQTTGETKPSSADSADISPESDHKPDDLQKNLSPEPPHFVLFHQNTASISRPRPDGIEIYDRPDTFDPEHTIMFTELPDYVFFNPSGELVFLPKMNELLSSNSPEVQEHIRKKLETWLKQMKRTDPIEAQELLPRITRKEETS</sequence>